<dbReference type="Pfam" id="PF17787">
    <property type="entry name" value="PH_14"/>
    <property type="match status" value="1"/>
</dbReference>
<feature type="transmembrane region" description="Helical" evidence="2">
    <location>
        <begin position="450"/>
        <end position="469"/>
    </location>
</feature>
<dbReference type="EMBL" id="JABDTM020026688">
    <property type="protein sequence ID" value="KAH0811622.1"/>
    <property type="molecule type" value="Genomic_DNA"/>
</dbReference>
<protein>
    <recommendedName>
        <fullName evidence="4">PLC-beta PH domain-containing protein</fullName>
    </recommendedName>
</protein>
<evidence type="ECO:0000256" key="3">
    <source>
        <dbReference type="SAM" id="SignalP"/>
    </source>
</evidence>
<feature type="compositionally biased region" description="Basic and acidic residues" evidence="1">
    <location>
        <begin position="578"/>
        <end position="588"/>
    </location>
</feature>
<evidence type="ECO:0000259" key="4">
    <source>
        <dbReference type="Pfam" id="PF17787"/>
    </source>
</evidence>
<dbReference type="AlphaFoldDB" id="A0A8J6HCN0"/>
<keyword evidence="2" id="KW-0472">Membrane</keyword>
<evidence type="ECO:0000313" key="5">
    <source>
        <dbReference type="EMBL" id="KAH0811622.1"/>
    </source>
</evidence>
<dbReference type="InterPro" id="IPR037862">
    <property type="entry name" value="PLC-beta_PH"/>
</dbReference>
<keyword evidence="2" id="KW-1133">Transmembrane helix</keyword>
<feature type="transmembrane region" description="Helical" evidence="2">
    <location>
        <begin position="481"/>
        <end position="505"/>
    </location>
</feature>
<feature type="signal peptide" evidence="3">
    <location>
        <begin position="1"/>
        <end position="19"/>
    </location>
</feature>
<evidence type="ECO:0000256" key="1">
    <source>
        <dbReference type="SAM" id="MobiDB-lite"/>
    </source>
</evidence>
<feature type="region of interest" description="Disordered" evidence="1">
    <location>
        <begin position="567"/>
        <end position="588"/>
    </location>
</feature>
<keyword evidence="6" id="KW-1185">Reference proteome</keyword>
<keyword evidence="2" id="KW-0812">Transmembrane</keyword>
<feature type="chain" id="PRO_5035325352" description="PLC-beta PH domain-containing protein" evidence="3">
    <location>
        <begin position="20"/>
        <end position="1002"/>
    </location>
</feature>
<feature type="domain" description="PLC-beta PH" evidence="4">
    <location>
        <begin position="876"/>
        <end position="992"/>
    </location>
</feature>
<dbReference type="SUPFAM" id="SSF50729">
    <property type="entry name" value="PH domain-like"/>
    <property type="match status" value="1"/>
</dbReference>
<dbReference type="CDD" id="cd13361">
    <property type="entry name" value="PH_PLC_beta"/>
    <property type="match status" value="1"/>
</dbReference>
<gene>
    <name evidence="5" type="ORF">GEV33_011169</name>
</gene>
<reference evidence="5" key="1">
    <citation type="journal article" date="2020" name="J Insects Food Feed">
        <title>The yellow mealworm (Tenebrio molitor) genome: a resource for the emerging insects as food and feed industry.</title>
        <authorList>
            <person name="Eriksson T."/>
            <person name="Andere A."/>
            <person name="Kelstrup H."/>
            <person name="Emery V."/>
            <person name="Picard C."/>
        </authorList>
    </citation>
    <scope>NUCLEOTIDE SEQUENCE</scope>
    <source>
        <strain evidence="5">Stoneville</strain>
        <tissue evidence="5">Whole head</tissue>
    </source>
</reference>
<dbReference type="Proteomes" id="UP000719412">
    <property type="component" value="Unassembled WGS sequence"/>
</dbReference>
<sequence length="1002" mass="115003">MKVIWAVVFSLGLLEAAFAHPAPREGSEEIEFIPLEDQRGGPIVDTGVVGGPWFNPFDGLFESLAGMMARMRQQMDYILKRFPPGNRTLEDSPFPGFPDIADLDLGKGNTTSVTKVIDGHKVVINETEFKKQGDFGGAFFKVRIIDVQPNSSEMTTEENAEPITNPPKDTESMENSFENEIPKNKEIEVSNDIESFDEPDTSASVKKVSARTSPEIVEAFESEDNFVNSGPTLNAIYVDPPSNQQPFAKITDRSSEWANLESFDSVEDNSVDLVYPPPNLSRDTYVNDLMADAGVPPNPDAEVFSNVEYYGPQGNIMQMLRSLNYTIDGFLQTEQHFKDALFFGNIILIAHTMCGEVPTRDKKMLKRDIQYLDLIYKCCNVLAVSPSYNFEKNVIIYPLMSETAAMILSSSLLNQENWLKMNRNLQLFDNKLATKNVQSRTLLKNAYCRFFTIFLLYLIFNFYVNYTIYKLSPVVLLTTAYWLHLICNLCEFYMCFLIYNIMVALRHRYEDLNQLLQFHVLPENPTSHIREISDLWMILHDTVTYCNRIFGWPLIFFSDGDETADEMHEDEEEGSEFPPKRNDERRKPCCKTSRLDELSTPNKRIFLALWNEHAYHLPKDKVKHLKQLLQQLYAMSPEETAKYFAELRAESKAAAMRKKLKEKLRKYLLEKHHQRQRERAYKLFKRLLKCGISYAAENPVPPLVSIRLRYLSDIILEQLSDLRKVEMPNRSNPDKLGFFLISVADWMAIAVERLYYAAQLSINEITDQEQTPEKSMEVPNNYEEMEPPAASSTPKKLSIDPYYSLITTPPVATSTPKTKKKVPCYTFSHMRPSKEALCVSMQAERTQMEIPPYSYGEPTLPKISSQQPQTPRCVCDRWTEEKDSTELEQRALFRVDEYGFFIYWKSEGREGDVIELCQVSDVRAGGLPKDQKLYTSLVNKHGQDVEDKSLTICSGTDYININYQHIVCPNAETAKVWLDGLRKITHNVKANNFCPMTCLKKQ</sequence>
<comment type="caution">
    <text evidence="5">The sequence shown here is derived from an EMBL/GenBank/DDBJ whole genome shotgun (WGS) entry which is preliminary data.</text>
</comment>
<organism evidence="5 6">
    <name type="scientific">Tenebrio molitor</name>
    <name type="common">Yellow mealworm beetle</name>
    <dbReference type="NCBI Taxonomy" id="7067"/>
    <lineage>
        <taxon>Eukaryota</taxon>
        <taxon>Metazoa</taxon>
        <taxon>Ecdysozoa</taxon>
        <taxon>Arthropoda</taxon>
        <taxon>Hexapoda</taxon>
        <taxon>Insecta</taxon>
        <taxon>Pterygota</taxon>
        <taxon>Neoptera</taxon>
        <taxon>Endopterygota</taxon>
        <taxon>Coleoptera</taxon>
        <taxon>Polyphaga</taxon>
        <taxon>Cucujiformia</taxon>
        <taxon>Tenebrionidae</taxon>
        <taxon>Tenebrio</taxon>
    </lineage>
</organism>
<proteinExistence type="predicted"/>
<feature type="region of interest" description="Disordered" evidence="1">
    <location>
        <begin position="151"/>
        <end position="174"/>
    </location>
</feature>
<name>A0A8J6HCN0_TENMO</name>
<evidence type="ECO:0000313" key="6">
    <source>
        <dbReference type="Proteomes" id="UP000719412"/>
    </source>
</evidence>
<accession>A0A8J6HCN0</accession>
<evidence type="ECO:0000256" key="2">
    <source>
        <dbReference type="SAM" id="Phobius"/>
    </source>
</evidence>
<dbReference type="Gene3D" id="2.30.29.240">
    <property type="match status" value="1"/>
</dbReference>
<reference evidence="5" key="2">
    <citation type="submission" date="2021-08" db="EMBL/GenBank/DDBJ databases">
        <authorList>
            <person name="Eriksson T."/>
        </authorList>
    </citation>
    <scope>NUCLEOTIDE SEQUENCE</scope>
    <source>
        <strain evidence="5">Stoneville</strain>
        <tissue evidence="5">Whole head</tissue>
    </source>
</reference>
<keyword evidence="3" id="KW-0732">Signal</keyword>